<organism evidence="10 11">
    <name type="scientific">Fasciola hepatica</name>
    <name type="common">Liver fluke</name>
    <dbReference type="NCBI Taxonomy" id="6192"/>
    <lineage>
        <taxon>Eukaryota</taxon>
        <taxon>Metazoa</taxon>
        <taxon>Spiralia</taxon>
        <taxon>Lophotrochozoa</taxon>
        <taxon>Platyhelminthes</taxon>
        <taxon>Trematoda</taxon>
        <taxon>Digenea</taxon>
        <taxon>Plagiorchiida</taxon>
        <taxon>Echinostomata</taxon>
        <taxon>Echinostomatoidea</taxon>
        <taxon>Fasciolidae</taxon>
        <taxon>Fasciola</taxon>
    </lineage>
</organism>
<feature type="region of interest" description="Disordered" evidence="8">
    <location>
        <begin position="928"/>
        <end position="947"/>
    </location>
</feature>
<feature type="compositionally biased region" description="Polar residues" evidence="8">
    <location>
        <begin position="372"/>
        <end position="384"/>
    </location>
</feature>
<feature type="compositionally biased region" description="Polar residues" evidence="8">
    <location>
        <begin position="648"/>
        <end position="658"/>
    </location>
</feature>
<evidence type="ECO:0000259" key="9">
    <source>
        <dbReference type="PROSITE" id="PS50222"/>
    </source>
</evidence>
<dbReference type="CDD" id="cd13156">
    <property type="entry name" value="KOW_RPL6"/>
    <property type="match status" value="1"/>
</dbReference>
<evidence type="ECO:0000256" key="2">
    <source>
        <dbReference type="ARBA" id="ARBA00022980"/>
    </source>
</evidence>
<feature type="compositionally biased region" description="Basic and acidic residues" evidence="8">
    <location>
        <begin position="758"/>
        <end position="773"/>
    </location>
</feature>
<dbReference type="Pfam" id="PF13499">
    <property type="entry name" value="EF-hand_7"/>
    <property type="match status" value="1"/>
</dbReference>
<feature type="compositionally biased region" description="Basic residues" evidence="8">
    <location>
        <begin position="746"/>
        <end position="757"/>
    </location>
</feature>
<comment type="similarity">
    <text evidence="1">Belongs to the eukaryotic ribosomal protein eL6 family.</text>
</comment>
<feature type="compositionally biased region" description="Basic and acidic residues" evidence="8">
    <location>
        <begin position="150"/>
        <end position="165"/>
    </location>
</feature>
<feature type="compositionally biased region" description="Polar residues" evidence="8">
    <location>
        <begin position="601"/>
        <end position="611"/>
    </location>
</feature>
<dbReference type="InterPro" id="IPR008991">
    <property type="entry name" value="Translation_prot_SH3-like_sf"/>
</dbReference>
<dbReference type="GO" id="GO:0005509">
    <property type="term" value="F:calcium ion binding"/>
    <property type="evidence" value="ECO:0007669"/>
    <property type="project" value="InterPro"/>
</dbReference>
<dbReference type="Pfam" id="PF01159">
    <property type="entry name" value="Ribosomal_L6e"/>
    <property type="match status" value="1"/>
</dbReference>
<accession>A0A4E0RFK0</accession>
<feature type="compositionally biased region" description="Polar residues" evidence="8">
    <location>
        <begin position="396"/>
        <end position="416"/>
    </location>
</feature>
<dbReference type="Gene3D" id="2.30.30.30">
    <property type="match status" value="1"/>
</dbReference>
<feature type="compositionally biased region" description="Polar residues" evidence="8">
    <location>
        <begin position="217"/>
        <end position="228"/>
    </location>
</feature>
<feature type="region of interest" description="Disordered" evidence="8">
    <location>
        <begin position="600"/>
        <end position="726"/>
    </location>
</feature>
<dbReference type="SUPFAM" id="SSF50104">
    <property type="entry name" value="Translation proteins SH3-like domain"/>
    <property type="match status" value="1"/>
</dbReference>
<feature type="compositionally biased region" description="Basic and acidic residues" evidence="8">
    <location>
        <begin position="291"/>
        <end position="301"/>
    </location>
</feature>
<comment type="subunit">
    <text evidence="6">Component of the large ribosomal subunit. May bind IPO9 with low affinity.</text>
</comment>
<dbReference type="PANTHER" id="PTHR10715">
    <property type="entry name" value="60S RIBOSOMAL PROTEIN L6"/>
    <property type="match status" value="1"/>
</dbReference>
<dbReference type="Gene3D" id="1.10.238.10">
    <property type="entry name" value="EF-hand"/>
    <property type="match status" value="1"/>
</dbReference>
<dbReference type="PROSITE" id="PS50222">
    <property type="entry name" value="EF_HAND_2"/>
    <property type="match status" value="1"/>
</dbReference>
<feature type="compositionally biased region" description="Basic and acidic residues" evidence="8">
    <location>
        <begin position="661"/>
        <end position="677"/>
    </location>
</feature>
<feature type="compositionally biased region" description="Basic and acidic residues" evidence="8">
    <location>
        <begin position="480"/>
        <end position="493"/>
    </location>
</feature>
<keyword evidence="3" id="KW-0687">Ribonucleoprotein</keyword>
<feature type="compositionally biased region" description="Basic residues" evidence="8">
    <location>
        <begin position="423"/>
        <end position="432"/>
    </location>
</feature>
<keyword evidence="11" id="KW-1185">Reference proteome</keyword>
<dbReference type="InterPro" id="IPR014722">
    <property type="entry name" value="Rib_uL2_dom2"/>
</dbReference>
<evidence type="ECO:0000313" key="11">
    <source>
        <dbReference type="Proteomes" id="UP000230066"/>
    </source>
</evidence>
<dbReference type="GO" id="GO:0000027">
    <property type="term" value="P:ribosomal large subunit assembly"/>
    <property type="evidence" value="ECO:0007669"/>
    <property type="project" value="TreeGrafter"/>
</dbReference>
<dbReference type="SUPFAM" id="SSF47473">
    <property type="entry name" value="EF-hand"/>
    <property type="match status" value="1"/>
</dbReference>
<evidence type="ECO:0000256" key="6">
    <source>
        <dbReference type="ARBA" id="ARBA00046388"/>
    </source>
</evidence>
<proteinExistence type="inferred from homology"/>
<dbReference type="InterPro" id="IPR002048">
    <property type="entry name" value="EF_hand_dom"/>
</dbReference>
<feature type="domain" description="EF-hand" evidence="9">
    <location>
        <begin position="1"/>
        <end position="34"/>
    </location>
</feature>
<feature type="region of interest" description="Disordered" evidence="8">
    <location>
        <begin position="325"/>
        <end position="497"/>
    </location>
</feature>
<feature type="coiled-coil region" evidence="7">
    <location>
        <begin position="796"/>
        <end position="823"/>
    </location>
</feature>
<feature type="compositionally biased region" description="Polar residues" evidence="8">
    <location>
        <begin position="267"/>
        <end position="276"/>
    </location>
</feature>
<feature type="compositionally biased region" description="Basic and acidic residues" evidence="8">
    <location>
        <begin position="698"/>
        <end position="712"/>
    </location>
</feature>
<dbReference type="EMBL" id="JXXN02001063">
    <property type="protein sequence ID" value="THD25615.1"/>
    <property type="molecule type" value="Genomic_DNA"/>
</dbReference>
<evidence type="ECO:0000256" key="8">
    <source>
        <dbReference type="SAM" id="MobiDB-lite"/>
    </source>
</evidence>
<feature type="compositionally biased region" description="Basic and acidic residues" evidence="8">
    <location>
        <begin position="334"/>
        <end position="343"/>
    </location>
</feature>
<name>A0A4E0RFK0_FASHE</name>
<evidence type="ECO:0000313" key="10">
    <source>
        <dbReference type="EMBL" id="THD25615.1"/>
    </source>
</evidence>
<protein>
    <recommendedName>
        <fullName evidence="4">Large ribosomal subunit protein eL6</fullName>
    </recommendedName>
    <alternativeName>
        <fullName evidence="5">60S ribosomal protein L6</fullName>
    </alternativeName>
</protein>
<feature type="compositionally biased region" description="Basic and acidic residues" evidence="8">
    <location>
        <begin position="130"/>
        <end position="140"/>
    </location>
</feature>
<keyword evidence="2 10" id="KW-0689">Ribosomal protein</keyword>
<feature type="compositionally biased region" description="Basic residues" evidence="8">
    <location>
        <begin position="280"/>
        <end position="290"/>
    </location>
</feature>
<dbReference type="GO" id="GO:0002181">
    <property type="term" value="P:cytoplasmic translation"/>
    <property type="evidence" value="ECO:0007669"/>
    <property type="project" value="TreeGrafter"/>
</dbReference>
<dbReference type="PANTHER" id="PTHR10715:SF0">
    <property type="entry name" value="LARGE RIBOSOMAL SUBUNIT PROTEIN EL6"/>
    <property type="match status" value="1"/>
</dbReference>
<dbReference type="InterPro" id="IPR011992">
    <property type="entry name" value="EF-hand-dom_pair"/>
</dbReference>
<feature type="region of interest" description="Disordered" evidence="8">
    <location>
        <begin position="70"/>
        <end position="312"/>
    </location>
</feature>
<dbReference type="InterPro" id="IPR041997">
    <property type="entry name" value="Ribosomal_eL6_KOW"/>
</dbReference>
<keyword evidence="7" id="KW-0175">Coiled coil</keyword>
<evidence type="ECO:0000256" key="7">
    <source>
        <dbReference type="SAM" id="Coils"/>
    </source>
</evidence>
<gene>
    <name evidence="10" type="ORF">D915_003622</name>
</gene>
<dbReference type="GO" id="GO:0003735">
    <property type="term" value="F:structural constituent of ribosome"/>
    <property type="evidence" value="ECO:0007669"/>
    <property type="project" value="InterPro"/>
</dbReference>
<dbReference type="Proteomes" id="UP000230066">
    <property type="component" value="Unassembled WGS sequence"/>
</dbReference>
<dbReference type="GO" id="GO:0022625">
    <property type="term" value="C:cytosolic large ribosomal subunit"/>
    <property type="evidence" value="ECO:0007669"/>
    <property type="project" value="TreeGrafter"/>
</dbReference>
<dbReference type="AlphaFoldDB" id="A0A4E0RFK0"/>
<evidence type="ECO:0000256" key="3">
    <source>
        <dbReference type="ARBA" id="ARBA00023274"/>
    </source>
</evidence>
<dbReference type="GO" id="GO:0003723">
    <property type="term" value="F:RNA binding"/>
    <property type="evidence" value="ECO:0007669"/>
    <property type="project" value="TreeGrafter"/>
</dbReference>
<dbReference type="InterPro" id="IPR000915">
    <property type="entry name" value="60S_ribosomal_eL6"/>
</dbReference>
<dbReference type="SMART" id="SM00054">
    <property type="entry name" value="EFh"/>
    <property type="match status" value="2"/>
</dbReference>
<reference evidence="10" key="1">
    <citation type="submission" date="2019-03" db="EMBL/GenBank/DDBJ databases">
        <title>Improved annotation for the trematode Fasciola hepatica.</title>
        <authorList>
            <person name="Choi Y.-J."/>
            <person name="Martin J."/>
            <person name="Mitreva M."/>
        </authorList>
    </citation>
    <scope>NUCLEOTIDE SEQUENCE [LARGE SCALE GENOMIC DNA]</scope>
</reference>
<feature type="region of interest" description="Disordered" evidence="8">
    <location>
        <begin position="742"/>
        <end position="781"/>
    </location>
</feature>
<sequence length="991" mass="111267">MAEFRKCFHAIDTENTGVITAEALRSYMQRMHYKEQFVSKWISLFDPNNEGVITYEGYCKTLGLIPKRREEEADQPGLKQRVEKEPKPTLTSLRTQDPGHGEKSPSSSEQLKSEEKPTTPPPTQPTESPKTTEMEESKPIKEKHRKAKHSQSEKSDKSEHEEDVSKPSAPVEEPIVPTVHPMTIPCSPSKDQNEKAEGAKIQSQMSQDQEPKKQKTTRVSTSSQSEGSQAPAELVESEDVVPDVYETQSKAPDIAPEPMEVDEVVLQQKSPQQLTESKPSKQKGRKQKKSQSKDEPEHLTEIDSSEATLVQPVVEEELVCPVQIIDKNSVPPAEPEHELETGKGGRGKRRGSHHSEPEQVVTVPREPIELVSPTTEIPIQSQPDEQPMELVGEDIYQSSATVQSQLSTEPVTQATSEDVKPTKTGKVRKSKRSQSDHADESSVPASSAITIEAVLTDESVQGKTVEAKKPRSKKPSPSHSADREKPELIHPEPKTMVPAMNNVKQVSVMHSAVESKQSTTPLLSPSPITPPAEYVCISQMNGLNHSPQFHDVTHEIEMKQQMTSVEASSMTTNVITKSQPKQTIAVPKVSRPVKAVDMTSVPATVGSSQPKSKADRIEAKIPPQDVHVESKQQKEKDKSKTKPGGLQKSISKEQTIPAKTQPKETGKLIPRKQDIQKPPKLPIPAGNDAKPKKKAEKRKHDETESPKKKQTIESDTLNDVGKKTKVYDPTLERLTRIRRLNPIPARKLKDKKPARLSKAKEAPKEEKEPEKKGQTSRFPKSFMVQPDGIRSMRQRKLALRQHERRLQRKIERLEKVKRKSTSKYRPKYPWKVRPSLRSRGVVVILLAGQHRGKRVVCLGRQRSTGLLLVTGPFRYNGCPLRRVHPNMVIATQTSVDLSKFTIPLRMHRKEYFARKTVANKRRKLDDTLLLKPDGESEDGYKPSEQRKADQKLVDSAVCMAIKAHEESRMLVKYLKSLFSLGKYDHPHEMVF</sequence>
<evidence type="ECO:0000256" key="5">
    <source>
        <dbReference type="ARBA" id="ARBA00035351"/>
    </source>
</evidence>
<evidence type="ECO:0000256" key="1">
    <source>
        <dbReference type="ARBA" id="ARBA00010592"/>
    </source>
</evidence>
<comment type="caution">
    <text evidence="10">The sequence shown here is derived from an EMBL/GenBank/DDBJ whole genome shotgun (WGS) entry which is preliminary data.</text>
</comment>
<feature type="compositionally biased region" description="Basic and acidic residues" evidence="8">
    <location>
        <begin position="626"/>
        <end position="640"/>
    </location>
</feature>
<evidence type="ECO:0000256" key="4">
    <source>
        <dbReference type="ARBA" id="ARBA00035233"/>
    </source>
</evidence>